<feature type="domain" description="CCHC-type" evidence="3">
    <location>
        <begin position="312"/>
        <end position="327"/>
    </location>
</feature>
<keyword evidence="1" id="KW-0862">Zinc</keyword>
<dbReference type="EnsemblMetazoa" id="XM_030985878">
    <property type="protein sequence ID" value="XP_030841738"/>
    <property type="gene ID" value="LOC115917903"/>
</dbReference>
<dbReference type="PANTHER" id="PTHR19963:SF30">
    <property type="entry name" value="ENDONUCLEASE_EXONUCLEASE_PHOSPHATASE DOMAIN-CONTAINING PROTEIN"/>
    <property type="match status" value="1"/>
</dbReference>
<feature type="compositionally biased region" description="Basic and acidic residues" evidence="2">
    <location>
        <begin position="19"/>
        <end position="32"/>
    </location>
</feature>
<name>A0A7M7NU20_STRPU</name>
<organism evidence="4 5">
    <name type="scientific">Strongylocentrotus purpuratus</name>
    <name type="common">Purple sea urchin</name>
    <dbReference type="NCBI Taxonomy" id="7668"/>
    <lineage>
        <taxon>Eukaryota</taxon>
        <taxon>Metazoa</taxon>
        <taxon>Echinodermata</taxon>
        <taxon>Eleutherozoa</taxon>
        <taxon>Echinozoa</taxon>
        <taxon>Echinoidea</taxon>
        <taxon>Euechinoidea</taxon>
        <taxon>Echinacea</taxon>
        <taxon>Camarodonta</taxon>
        <taxon>Echinidea</taxon>
        <taxon>Strongylocentrotidae</taxon>
        <taxon>Strongylocentrotus</taxon>
    </lineage>
</organism>
<dbReference type="SMART" id="SM00343">
    <property type="entry name" value="ZnF_C2HC"/>
    <property type="match status" value="1"/>
</dbReference>
<dbReference type="Gene3D" id="4.10.60.10">
    <property type="entry name" value="Zinc finger, CCHC-type"/>
    <property type="match status" value="1"/>
</dbReference>
<keyword evidence="5" id="KW-1185">Reference proteome</keyword>
<dbReference type="SUPFAM" id="SSF57756">
    <property type="entry name" value="Retrovirus zinc finger-like domains"/>
    <property type="match status" value="1"/>
</dbReference>
<reference evidence="4" key="2">
    <citation type="submission" date="2021-01" db="UniProtKB">
        <authorList>
            <consortium name="EnsemblMetazoa"/>
        </authorList>
    </citation>
    <scope>IDENTIFICATION</scope>
</reference>
<keyword evidence="1" id="KW-0863">Zinc-finger</keyword>
<dbReference type="InterPro" id="IPR001878">
    <property type="entry name" value="Znf_CCHC"/>
</dbReference>
<dbReference type="GO" id="GO:0008270">
    <property type="term" value="F:zinc ion binding"/>
    <property type="evidence" value="ECO:0007669"/>
    <property type="project" value="UniProtKB-KW"/>
</dbReference>
<evidence type="ECO:0000256" key="2">
    <source>
        <dbReference type="SAM" id="MobiDB-lite"/>
    </source>
</evidence>
<feature type="region of interest" description="Disordered" evidence="2">
    <location>
        <begin position="59"/>
        <end position="88"/>
    </location>
</feature>
<dbReference type="PROSITE" id="PS50158">
    <property type="entry name" value="ZF_CCHC"/>
    <property type="match status" value="1"/>
</dbReference>
<accession>A0A7M7NU20</accession>
<dbReference type="AlphaFoldDB" id="A0A7M7NU20"/>
<dbReference type="InterPro" id="IPR036875">
    <property type="entry name" value="Znf_CCHC_sf"/>
</dbReference>
<sequence length="351" mass="39764">MDAPVSEQPGEMAAGDSGNDEKEVQRRWAIDERDPEIAVEMSGFGDAIPGERRQVLTPTDFQNHPLYVASNQSTDSRRRRGSNSGMRDVLPDKFAGRIPWTDYRRHFDVCMRLNRWNDVEAGQFLATRLQGAALKVLNNIPIGRELTYSELASHLERRFGPGEDAENFLLELRTRRRQPKESLQELGQAIRDLTCLAYPELSRDAQERLARGHFSDAIEDVEVRAGIFRAHAITLDDAIRAGLATESFGKAEKARERTRPARHVRSMESNVEPIPVDKMRKEIDGLKSSLGEMMEMMREMNMDKSKSVGIVCYNCRENGHMAKYCPKQTQGNGSRPSRWTGGRSTQQGPRM</sequence>
<dbReference type="Proteomes" id="UP000007110">
    <property type="component" value="Unassembled WGS sequence"/>
</dbReference>
<evidence type="ECO:0000256" key="1">
    <source>
        <dbReference type="PROSITE-ProRule" id="PRU00047"/>
    </source>
</evidence>
<proteinExistence type="predicted"/>
<protein>
    <recommendedName>
        <fullName evidence="3">CCHC-type domain-containing protein</fullName>
    </recommendedName>
</protein>
<dbReference type="OMA" id="ENTHAGP"/>
<feature type="compositionally biased region" description="Polar residues" evidence="2">
    <location>
        <begin position="327"/>
        <end position="351"/>
    </location>
</feature>
<feature type="region of interest" description="Disordered" evidence="2">
    <location>
        <begin position="1"/>
        <end position="32"/>
    </location>
</feature>
<dbReference type="RefSeq" id="XP_030841738.1">
    <property type="nucleotide sequence ID" value="XM_030985878.1"/>
</dbReference>
<dbReference type="GO" id="GO:0003676">
    <property type="term" value="F:nucleic acid binding"/>
    <property type="evidence" value="ECO:0007669"/>
    <property type="project" value="InterPro"/>
</dbReference>
<evidence type="ECO:0000259" key="3">
    <source>
        <dbReference type="PROSITE" id="PS50158"/>
    </source>
</evidence>
<evidence type="ECO:0000313" key="4">
    <source>
        <dbReference type="EnsemblMetazoa" id="XP_030841738"/>
    </source>
</evidence>
<evidence type="ECO:0000313" key="5">
    <source>
        <dbReference type="Proteomes" id="UP000007110"/>
    </source>
</evidence>
<dbReference type="PANTHER" id="PTHR19963">
    <property type="entry name" value="CCHC-TYPE DOMAIN-CONTAINING PROTEIN"/>
    <property type="match status" value="1"/>
</dbReference>
<dbReference type="GeneID" id="115917903"/>
<reference evidence="5" key="1">
    <citation type="submission" date="2015-02" db="EMBL/GenBank/DDBJ databases">
        <title>Genome sequencing for Strongylocentrotus purpuratus.</title>
        <authorList>
            <person name="Murali S."/>
            <person name="Liu Y."/>
            <person name="Vee V."/>
            <person name="English A."/>
            <person name="Wang M."/>
            <person name="Skinner E."/>
            <person name="Han Y."/>
            <person name="Muzny D.M."/>
            <person name="Worley K.C."/>
            <person name="Gibbs R.A."/>
        </authorList>
    </citation>
    <scope>NUCLEOTIDE SEQUENCE</scope>
</reference>
<dbReference type="Pfam" id="PF00098">
    <property type="entry name" value="zf-CCHC"/>
    <property type="match status" value="1"/>
</dbReference>
<keyword evidence="1" id="KW-0479">Metal-binding</keyword>
<feature type="region of interest" description="Disordered" evidence="2">
    <location>
        <begin position="325"/>
        <end position="351"/>
    </location>
</feature>